<dbReference type="Proteomes" id="UP000076490">
    <property type="component" value="Unassembled WGS sequence"/>
</dbReference>
<evidence type="ECO:0000313" key="2">
    <source>
        <dbReference type="EMBL" id="KZE40244.1"/>
    </source>
</evidence>
<dbReference type="EMBL" id="LQNT01000001">
    <property type="protein sequence ID" value="KZE40244.1"/>
    <property type="molecule type" value="Genomic_DNA"/>
</dbReference>
<keyword evidence="1" id="KW-1133">Transmembrane helix</keyword>
<organism evidence="2 3">
    <name type="scientific">Bhargavaea cecembensis</name>
    <dbReference type="NCBI Taxonomy" id="394098"/>
    <lineage>
        <taxon>Bacteria</taxon>
        <taxon>Bacillati</taxon>
        <taxon>Bacillota</taxon>
        <taxon>Bacilli</taxon>
        <taxon>Bacillales</taxon>
        <taxon>Caryophanaceae</taxon>
        <taxon>Bhargavaea</taxon>
    </lineage>
</organism>
<name>A0A165HJX9_9BACL</name>
<feature type="transmembrane region" description="Helical" evidence="1">
    <location>
        <begin position="193"/>
        <end position="211"/>
    </location>
</feature>
<protein>
    <submittedName>
        <fullName evidence="2">Uncharacterized protein</fullName>
    </submittedName>
</protein>
<evidence type="ECO:0000313" key="3">
    <source>
        <dbReference type="Proteomes" id="UP000076490"/>
    </source>
</evidence>
<sequence length="242" mass="27522">MLDKLFEILQVARKPLKHAVLFLATYELLVAILPAKYNGLIAGFGAWALIVYLAIGGLWGASKVSAITEKRTLENDYGNKHKNLYYWLSDPDWEKSTIYGWLKEEKDISLTENLVSIKKTIIKNVGEDINDYYLLKGYLEFHAKNNILNNFQKVIGVIILGGISGFVTQIGILENLFNFSVVKQPNSIEVVENIIQVASVTLIFTVTFLSIKHEFTKDKRKMDLLITIVNVIIKEREVENKN</sequence>
<dbReference type="RefSeq" id="WP_063178647.1">
    <property type="nucleotide sequence ID" value="NZ_LQNT01000001.1"/>
</dbReference>
<comment type="caution">
    <text evidence="2">The sequence shown here is derived from an EMBL/GenBank/DDBJ whole genome shotgun (WGS) entry which is preliminary data.</text>
</comment>
<evidence type="ECO:0000256" key="1">
    <source>
        <dbReference type="SAM" id="Phobius"/>
    </source>
</evidence>
<dbReference type="AlphaFoldDB" id="A0A165HJX9"/>
<dbReference type="OrthoDB" id="9801421at2"/>
<feature type="transmembrane region" description="Helical" evidence="1">
    <location>
        <begin position="154"/>
        <end position="173"/>
    </location>
</feature>
<keyword evidence="1" id="KW-0812">Transmembrane</keyword>
<feature type="transmembrane region" description="Helical" evidence="1">
    <location>
        <begin position="41"/>
        <end position="61"/>
    </location>
</feature>
<reference evidence="2 3" key="1">
    <citation type="submission" date="2016-01" db="EMBL/GenBank/DDBJ databases">
        <title>Whole genome sequencing of Bhargavaea cecembensis T14.</title>
        <authorList>
            <person name="Hong K.W."/>
        </authorList>
    </citation>
    <scope>NUCLEOTIDE SEQUENCE [LARGE SCALE GENOMIC DNA]</scope>
    <source>
        <strain evidence="2 3">T14</strain>
    </source>
</reference>
<keyword evidence="1" id="KW-0472">Membrane</keyword>
<accession>A0A165HJX9</accession>
<proteinExistence type="predicted"/>
<gene>
    <name evidence="2" type="ORF">AV656_02970</name>
</gene>